<organism evidence="1">
    <name type="scientific">Setaria italica</name>
    <name type="common">Foxtail millet</name>
    <name type="synonym">Panicum italicum</name>
    <dbReference type="NCBI Taxonomy" id="4555"/>
    <lineage>
        <taxon>Eukaryota</taxon>
        <taxon>Viridiplantae</taxon>
        <taxon>Streptophyta</taxon>
        <taxon>Embryophyta</taxon>
        <taxon>Tracheophyta</taxon>
        <taxon>Spermatophyta</taxon>
        <taxon>Magnoliopsida</taxon>
        <taxon>Liliopsida</taxon>
        <taxon>Poales</taxon>
        <taxon>Poaceae</taxon>
        <taxon>PACMAD clade</taxon>
        <taxon>Panicoideae</taxon>
        <taxon>Panicodae</taxon>
        <taxon>Paniceae</taxon>
        <taxon>Cenchrinae</taxon>
        <taxon>Setaria</taxon>
    </lineage>
</organism>
<gene>
    <name evidence="1" type="ORF">SETIT_2G170900v2</name>
</gene>
<dbReference type="EMBL" id="CM003529">
    <property type="protein sequence ID" value="RCV11247.1"/>
    <property type="molecule type" value="Genomic_DNA"/>
</dbReference>
<proteinExistence type="predicted"/>
<name>A0A368PZN7_SETIT</name>
<evidence type="ECO:0008006" key="2">
    <source>
        <dbReference type="Google" id="ProtNLM"/>
    </source>
</evidence>
<accession>A0A368PZN7</accession>
<dbReference type="OrthoDB" id="684036at2759"/>
<reference evidence="1" key="2">
    <citation type="submission" date="2015-07" db="EMBL/GenBank/DDBJ databases">
        <authorList>
            <person name="Noorani M."/>
        </authorList>
    </citation>
    <scope>NUCLEOTIDE SEQUENCE</scope>
    <source>
        <strain evidence="1">Yugu1</strain>
    </source>
</reference>
<feature type="non-terminal residue" evidence="1">
    <location>
        <position position="1"/>
    </location>
</feature>
<reference evidence="1" key="1">
    <citation type="journal article" date="2012" name="Nat. Biotechnol.">
        <title>Reference genome sequence of the model plant Setaria.</title>
        <authorList>
            <person name="Bennetzen J.L."/>
            <person name="Schmutz J."/>
            <person name="Wang H."/>
            <person name="Percifield R."/>
            <person name="Hawkins J."/>
            <person name="Pontaroli A.C."/>
            <person name="Estep M."/>
            <person name="Feng L."/>
            <person name="Vaughn J.N."/>
            <person name="Grimwood J."/>
            <person name="Jenkins J."/>
            <person name="Barry K."/>
            <person name="Lindquist E."/>
            <person name="Hellsten U."/>
            <person name="Deshpande S."/>
            <person name="Wang X."/>
            <person name="Wu X."/>
            <person name="Mitros T."/>
            <person name="Triplett J."/>
            <person name="Yang X."/>
            <person name="Ye C.Y."/>
            <person name="Mauro-Herrera M."/>
            <person name="Wang L."/>
            <person name="Li P."/>
            <person name="Sharma M."/>
            <person name="Sharma R."/>
            <person name="Ronald P.C."/>
            <person name="Panaud O."/>
            <person name="Kellogg E.A."/>
            <person name="Brutnell T.P."/>
            <person name="Doust A.N."/>
            <person name="Tuskan G.A."/>
            <person name="Rokhsar D."/>
            <person name="Devos K.M."/>
        </authorList>
    </citation>
    <scope>NUCLEOTIDE SEQUENCE [LARGE SCALE GENOMIC DNA]</scope>
    <source>
        <strain evidence="1">Yugu1</strain>
    </source>
</reference>
<evidence type="ECO:0000313" key="1">
    <source>
        <dbReference type="EMBL" id="RCV11247.1"/>
    </source>
</evidence>
<protein>
    <recommendedName>
        <fullName evidence="2">Reverse transcriptase zinc-binding domain-containing protein</fullName>
    </recommendedName>
</protein>
<dbReference type="AlphaFoldDB" id="A0A368PZN7"/>
<sequence length="116" mass="12953">DETISHLLLGCVFAREFWFKLLQTVGQQALAPQIGEVSFDDWWERAVSGAGEQLHKGLNSLIILGAWILWNHRNRCVFDGVSPNLARALMLAGEELHVWGLAGARGISYLLTLRPD</sequence>